<proteinExistence type="predicted"/>
<dbReference type="AlphaFoldDB" id="A0A3S3R5F0"/>
<reference evidence="6 7" key="1">
    <citation type="submission" date="2018-11" db="EMBL/GenBank/DDBJ databases">
        <title>Photobacterium sp. BEI247 sp. nov., a marine bacterium isolated from Yongle Blue Hole in the South China Sea.</title>
        <authorList>
            <person name="Wang X."/>
        </authorList>
    </citation>
    <scope>NUCLEOTIDE SEQUENCE [LARGE SCALE GENOMIC DNA]</scope>
    <source>
        <strain evidence="6">BEI 247</strain>
        <strain evidence="7">BEI247</strain>
    </source>
</reference>
<accession>A0A3S3R5F0</accession>
<dbReference type="EMBL" id="RJLM01000091">
    <property type="protein sequence ID" value="RWX52675.1"/>
    <property type="molecule type" value="Genomic_DNA"/>
</dbReference>
<organism evidence="6 7">
    <name type="scientific">Photobacterium chitinilyticum</name>
    <dbReference type="NCBI Taxonomy" id="2485123"/>
    <lineage>
        <taxon>Bacteria</taxon>
        <taxon>Pseudomonadati</taxon>
        <taxon>Pseudomonadota</taxon>
        <taxon>Gammaproteobacteria</taxon>
        <taxon>Vibrionales</taxon>
        <taxon>Vibrionaceae</taxon>
        <taxon>Photobacterium</taxon>
    </lineage>
</organism>
<dbReference type="EMBL" id="RJLM01000055">
    <property type="protein sequence ID" value="RWX52704.1"/>
    <property type="molecule type" value="Genomic_DNA"/>
</dbReference>
<evidence type="ECO:0000313" key="5">
    <source>
        <dbReference type="EMBL" id="RWX52679.1"/>
    </source>
</evidence>
<keyword evidence="7" id="KW-1185">Reference proteome</keyword>
<evidence type="ECO:0000313" key="4">
    <source>
        <dbReference type="EMBL" id="RWX52675.1"/>
    </source>
</evidence>
<dbReference type="EMBL" id="RJLM01000110">
    <property type="protein sequence ID" value="RWX52659.1"/>
    <property type="molecule type" value="Genomic_DNA"/>
</dbReference>
<sequence>LAEGKPKKVAIIACVRKMINILNSMLRDGALWDAKTA</sequence>
<evidence type="ECO:0000313" key="6">
    <source>
        <dbReference type="EMBL" id="RWX52704.1"/>
    </source>
</evidence>
<dbReference type="Proteomes" id="UP000287563">
    <property type="component" value="Unassembled WGS sequence"/>
</dbReference>
<dbReference type="EMBL" id="RJLM01000089">
    <property type="protein sequence ID" value="RWX52679.1"/>
    <property type="molecule type" value="Genomic_DNA"/>
</dbReference>
<dbReference type="EMBL" id="RJLM01000100">
    <property type="protein sequence ID" value="RWX52668.1"/>
    <property type="molecule type" value="Genomic_DNA"/>
</dbReference>
<gene>
    <name evidence="6" type="ORF">EDI28_25925</name>
    <name evidence="5" type="ORF">EDI28_26150</name>
    <name evidence="4" type="ORF">EDI28_26175</name>
    <name evidence="3" type="ORF">EDI28_26275</name>
    <name evidence="2" type="ORF">EDI28_26320</name>
    <name evidence="1" type="ORF">EDI28_26360</name>
</gene>
<comment type="caution">
    <text evidence="6">The sequence shown here is derived from an EMBL/GenBank/DDBJ whole genome shotgun (WGS) entry which is preliminary data.</text>
</comment>
<name>A0A3S3R5F0_9GAMM</name>
<feature type="non-terminal residue" evidence="6">
    <location>
        <position position="1"/>
    </location>
</feature>
<evidence type="ECO:0000313" key="1">
    <source>
        <dbReference type="EMBL" id="RWX52655.1"/>
    </source>
</evidence>
<evidence type="ECO:0000313" key="3">
    <source>
        <dbReference type="EMBL" id="RWX52668.1"/>
    </source>
</evidence>
<evidence type="ECO:0000313" key="7">
    <source>
        <dbReference type="Proteomes" id="UP000287563"/>
    </source>
</evidence>
<protein>
    <submittedName>
        <fullName evidence="6">IS110 family transposase</fullName>
    </submittedName>
</protein>
<dbReference type="EMBL" id="RJLM01000116">
    <property type="protein sequence ID" value="RWX52655.1"/>
    <property type="molecule type" value="Genomic_DNA"/>
</dbReference>
<evidence type="ECO:0000313" key="2">
    <source>
        <dbReference type="EMBL" id="RWX52659.1"/>
    </source>
</evidence>